<dbReference type="AlphaFoldDB" id="A0A1G8ZRI1"/>
<reference evidence="2 3" key="1">
    <citation type="submission" date="2016-10" db="EMBL/GenBank/DDBJ databases">
        <authorList>
            <person name="de Groot N.N."/>
        </authorList>
    </citation>
    <scope>NUCLEOTIDE SEQUENCE [LARGE SCALE GENOMIC DNA]</scope>
    <source>
        <strain evidence="2 3">DSM 25186</strain>
    </source>
</reference>
<keyword evidence="1" id="KW-1133">Transmembrane helix</keyword>
<sequence>MNVRSFVSRFYLVQLFRQSKLLFVVILMYGLLVGRSVYNKRDTFPFFIYAMYSGYYGDWAQYEVPVLLADDEALDLSTLPYPQFDFLMSICHTFVRYDKANFSDKVNPPYIESYMKYLPDKERAFLTNRVAEAPGSRKAFIEWLRGYLELLFNRPIQHLQLRIDVYGYGEGRYVLQSSHSVFDEPLPKESGL</sequence>
<dbReference type="RefSeq" id="WP_143017089.1">
    <property type="nucleotide sequence ID" value="NZ_FNFO01000002.1"/>
</dbReference>
<keyword evidence="1" id="KW-0812">Transmembrane</keyword>
<accession>A0A1G8ZRI1</accession>
<keyword evidence="3" id="KW-1185">Reference proteome</keyword>
<name>A0A1G8ZRI1_9BACT</name>
<dbReference type="Proteomes" id="UP000198510">
    <property type="component" value="Unassembled WGS sequence"/>
</dbReference>
<dbReference type="STRING" id="1075417.SAMN05421823_10243"/>
<dbReference type="EMBL" id="FNFO01000002">
    <property type="protein sequence ID" value="SDK16760.1"/>
    <property type="molecule type" value="Genomic_DNA"/>
</dbReference>
<gene>
    <name evidence="2" type="ORF">SAMN05421823_10243</name>
</gene>
<evidence type="ECO:0000313" key="3">
    <source>
        <dbReference type="Proteomes" id="UP000198510"/>
    </source>
</evidence>
<evidence type="ECO:0000256" key="1">
    <source>
        <dbReference type="SAM" id="Phobius"/>
    </source>
</evidence>
<evidence type="ECO:0000313" key="2">
    <source>
        <dbReference type="EMBL" id="SDK16760.1"/>
    </source>
</evidence>
<organism evidence="2 3">
    <name type="scientific">Catalinimonas alkaloidigena</name>
    <dbReference type="NCBI Taxonomy" id="1075417"/>
    <lineage>
        <taxon>Bacteria</taxon>
        <taxon>Pseudomonadati</taxon>
        <taxon>Bacteroidota</taxon>
        <taxon>Cytophagia</taxon>
        <taxon>Cytophagales</taxon>
        <taxon>Catalimonadaceae</taxon>
        <taxon>Catalinimonas</taxon>
    </lineage>
</organism>
<proteinExistence type="predicted"/>
<keyword evidence="1" id="KW-0472">Membrane</keyword>
<protein>
    <submittedName>
        <fullName evidence="2">Uncharacterized protein</fullName>
    </submittedName>
</protein>
<feature type="transmembrane region" description="Helical" evidence="1">
    <location>
        <begin position="21"/>
        <end position="38"/>
    </location>
</feature>